<feature type="compositionally biased region" description="Basic and acidic residues" evidence="1">
    <location>
        <begin position="303"/>
        <end position="313"/>
    </location>
</feature>
<sequence>MANPWLARQRKAELVELAQAVGLKDVDSKRKADLEIAIDEVLSDNAARYQSDPRFTDYFKSRARAGGSPVKRERESAAATGAAAGDVKPSRRKSTKPIEEPVAATESEESESPTDPSAAPSDTPSMALTRTPARAFALAARLTNSLPATPADVAQAVDRSTVAVRSQLSSLVGPASPVATSLTDAAHTTRAWLSTVHAVLSAAALFEAYHLRRELLPDVYAFTIPAISWLGTGDKPVHVPDVFALLTSGFWACTATWLLTSLIIPGVAGWFFNLSSATGTAPVRVPASAPAKRSRGRPSGASQKREGVDKNQEEEQEEEGGEGMSEGKQQKQEYAVDPLMFSVAKALITYVVYAQGVTFGGLLSPWAVTRVEAALYSGWRGVLVGTGVTALAAVWEAVSRK</sequence>
<dbReference type="RefSeq" id="XP_006696547.1">
    <property type="nucleotide sequence ID" value="XM_006696484.1"/>
</dbReference>
<evidence type="ECO:0000313" key="4">
    <source>
        <dbReference type="Proteomes" id="UP000008066"/>
    </source>
</evidence>
<keyword evidence="2" id="KW-1133">Transmembrane helix</keyword>
<feature type="transmembrane region" description="Helical" evidence="2">
    <location>
        <begin position="249"/>
        <end position="272"/>
    </location>
</feature>
<evidence type="ECO:0000256" key="2">
    <source>
        <dbReference type="SAM" id="Phobius"/>
    </source>
</evidence>
<accession>G0SE39</accession>
<dbReference type="eggNOG" id="ENOG502S8AT">
    <property type="taxonomic scope" value="Eukaryota"/>
</dbReference>
<dbReference type="Proteomes" id="UP000008066">
    <property type="component" value="Unassembled WGS sequence"/>
</dbReference>
<dbReference type="HOGENOM" id="CLU_041452_0_0_1"/>
<dbReference type="STRING" id="759272.G0SE39"/>
<gene>
    <name evidence="3" type="ORF">CTHT_0062310</name>
</gene>
<keyword evidence="2" id="KW-0812">Transmembrane</keyword>
<keyword evidence="2" id="KW-0472">Membrane</keyword>
<name>G0SE39_CHATD</name>
<feature type="region of interest" description="Disordered" evidence="1">
    <location>
        <begin position="285"/>
        <end position="329"/>
    </location>
</feature>
<dbReference type="KEGG" id="cthr:CTHT_0062310"/>
<dbReference type="OMA" id="YLPDMFL"/>
<dbReference type="EMBL" id="GL988046">
    <property type="protein sequence ID" value="EGS18216.1"/>
    <property type="molecule type" value="Genomic_DNA"/>
</dbReference>
<feature type="transmembrane region" description="Helical" evidence="2">
    <location>
        <begin position="373"/>
        <end position="395"/>
    </location>
</feature>
<protein>
    <submittedName>
        <fullName evidence="3">Uncharacterized protein</fullName>
    </submittedName>
</protein>
<evidence type="ECO:0000313" key="3">
    <source>
        <dbReference type="EMBL" id="EGS18216.1"/>
    </source>
</evidence>
<dbReference type="GO" id="GO:0016020">
    <property type="term" value="C:membrane"/>
    <property type="evidence" value="ECO:0007669"/>
    <property type="project" value="TreeGrafter"/>
</dbReference>
<organism evidence="4">
    <name type="scientific">Chaetomium thermophilum (strain DSM 1495 / CBS 144.50 / IMI 039719)</name>
    <name type="common">Thermochaetoides thermophila</name>
    <dbReference type="NCBI Taxonomy" id="759272"/>
    <lineage>
        <taxon>Eukaryota</taxon>
        <taxon>Fungi</taxon>
        <taxon>Dikarya</taxon>
        <taxon>Ascomycota</taxon>
        <taxon>Pezizomycotina</taxon>
        <taxon>Sordariomycetes</taxon>
        <taxon>Sordariomycetidae</taxon>
        <taxon>Sordariales</taxon>
        <taxon>Chaetomiaceae</taxon>
        <taxon>Thermochaetoides</taxon>
    </lineage>
</organism>
<dbReference type="OrthoDB" id="4034134at2759"/>
<dbReference type="PANTHER" id="PTHR41807:SF1">
    <property type="entry name" value="GLUTATHIONE TRANSFERASE 3"/>
    <property type="match status" value="1"/>
</dbReference>
<evidence type="ECO:0000256" key="1">
    <source>
        <dbReference type="SAM" id="MobiDB-lite"/>
    </source>
</evidence>
<dbReference type="InterPro" id="IPR038872">
    <property type="entry name" value="Put_GTT3"/>
</dbReference>
<reference evidence="3 4" key="1">
    <citation type="journal article" date="2011" name="Cell">
        <title>Insight into structure and assembly of the nuclear pore complex by utilizing the genome of a eukaryotic thermophile.</title>
        <authorList>
            <person name="Amlacher S."/>
            <person name="Sarges P."/>
            <person name="Flemming D."/>
            <person name="van Noort V."/>
            <person name="Kunze R."/>
            <person name="Devos D.P."/>
            <person name="Arumugam M."/>
            <person name="Bork P."/>
            <person name="Hurt E."/>
        </authorList>
    </citation>
    <scope>NUCLEOTIDE SEQUENCE [LARGE SCALE GENOMIC DNA]</scope>
    <source>
        <strain evidence="4">DSM 1495 / CBS 144.50 / IMI 039719</strain>
    </source>
</reference>
<dbReference type="PANTHER" id="PTHR41807">
    <property type="entry name" value="GLUTATHIONE TRANSFERASE 3"/>
    <property type="match status" value="1"/>
</dbReference>
<feature type="compositionally biased region" description="Low complexity" evidence="1">
    <location>
        <begin position="113"/>
        <end position="125"/>
    </location>
</feature>
<dbReference type="AlphaFoldDB" id="G0SE39"/>
<proteinExistence type="predicted"/>
<keyword evidence="4" id="KW-1185">Reference proteome</keyword>
<feature type="region of interest" description="Disordered" evidence="1">
    <location>
        <begin position="60"/>
        <end position="126"/>
    </location>
</feature>
<dbReference type="GeneID" id="18260269"/>